<protein>
    <recommendedName>
        <fullName evidence="2">ACT domain-containing protein</fullName>
    </recommendedName>
</protein>
<dbReference type="EMBL" id="FNFU01000003">
    <property type="protein sequence ID" value="SDK12491.1"/>
    <property type="molecule type" value="Genomic_DNA"/>
</dbReference>
<feature type="domain" description="ACT" evidence="2">
    <location>
        <begin position="93"/>
        <end position="173"/>
    </location>
</feature>
<evidence type="ECO:0000313" key="3">
    <source>
        <dbReference type="EMBL" id="SDK12491.1"/>
    </source>
</evidence>
<proteinExistence type="predicted"/>
<keyword evidence="4" id="KW-1185">Reference proteome</keyword>
<dbReference type="PROSITE" id="PS51671">
    <property type="entry name" value="ACT"/>
    <property type="match status" value="1"/>
</dbReference>
<dbReference type="Gene3D" id="3.30.70.260">
    <property type="match status" value="1"/>
</dbReference>
<sequence length="277" mass="29540">MTCDGCGQLPEASKGRLTVVNVVTILPIELLVHALVVQTALPYLAKVIVLAFTATALVIWVAEPSARRFLWSWLHAPALRRRRKLDTSPALWRVRTVLADEPGALQRLSRALAGLEANILSIHVHPVAGGVLDELVLSAPGDLAEEELSAAVELSGGRQTRLWPTTPVALTDGQTRTLALAARVAGNPSELPQAIAELLAAEIVIDVPGKPVARDMGSESTLLKVPTTWHAPLYFSRPGEPFTPAESGRAHRLAELAEVVELTELARSGSAGDREAG</sequence>
<keyword evidence="1" id="KW-0812">Transmembrane</keyword>
<reference evidence="3 4" key="1">
    <citation type="submission" date="2016-10" db="EMBL/GenBank/DDBJ databases">
        <authorList>
            <person name="de Groot N.N."/>
        </authorList>
    </citation>
    <scope>NUCLEOTIDE SEQUENCE [LARGE SCALE GENOMIC DNA]</scope>
    <source>
        <strain evidence="3 4">CGMCC 1.5382</strain>
    </source>
</reference>
<evidence type="ECO:0000259" key="2">
    <source>
        <dbReference type="PROSITE" id="PS51671"/>
    </source>
</evidence>
<organism evidence="3 4">
    <name type="scientific">Cryobacterium psychrotolerans</name>
    <dbReference type="NCBI Taxonomy" id="386301"/>
    <lineage>
        <taxon>Bacteria</taxon>
        <taxon>Bacillati</taxon>
        <taxon>Actinomycetota</taxon>
        <taxon>Actinomycetes</taxon>
        <taxon>Micrococcales</taxon>
        <taxon>Microbacteriaceae</taxon>
        <taxon>Cryobacterium</taxon>
    </lineage>
</organism>
<keyword evidence="1" id="KW-0472">Membrane</keyword>
<evidence type="ECO:0000313" key="4">
    <source>
        <dbReference type="Proteomes" id="UP000198701"/>
    </source>
</evidence>
<dbReference type="STRING" id="386301.SAMN05216282_10322"/>
<dbReference type="AlphaFoldDB" id="A0A1G8ZBN4"/>
<dbReference type="InterPro" id="IPR045865">
    <property type="entry name" value="ACT-like_dom_sf"/>
</dbReference>
<feature type="transmembrane region" description="Helical" evidence="1">
    <location>
        <begin position="17"/>
        <end position="37"/>
    </location>
</feature>
<gene>
    <name evidence="3" type="ORF">SAMN05216282_10322</name>
</gene>
<evidence type="ECO:0000256" key="1">
    <source>
        <dbReference type="SAM" id="Phobius"/>
    </source>
</evidence>
<dbReference type="InterPro" id="IPR002912">
    <property type="entry name" value="ACT_dom"/>
</dbReference>
<dbReference type="Proteomes" id="UP000198701">
    <property type="component" value="Unassembled WGS sequence"/>
</dbReference>
<feature type="transmembrane region" description="Helical" evidence="1">
    <location>
        <begin position="43"/>
        <end position="62"/>
    </location>
</feature>
<keyword evidence="1" id="KW-1133">Transmembrane helix</keyword>
<accession>A0A1G8ZBN4</accession>
<dbReference type="SUPFAM" id="SSF55021">
    <property type="entry name" value="ACT-like"/>
    <property type="match status" value="1"/>
</dbReference>
<name>A0A1G8ZBN4_9MICO</name>